<dbReference type="EMBL" id="DRBS01000119">
    <property type="protein sequence ID" value="HDD43827.1"/>
    <property type="molecule type" value="Genomic_DNA"/>
</dbReference>
<evidence type="ECO:0000313" key="1">
    <source>
        <dbReference type="EMBL" id="HDD43827.1"/>
    </source>
</evidence>
<name>A0A7C0Y217_DESA2</name>
<gene>
    <name evidence="1" type="ORF">ENG63_03065</name>
</gene>
<sequence>MKKYLVFGGYVYSKNDNQLHYIPSYQVAKLYGLNPYAPNVRLVNKPDDYWGLNITEWEILTPSSIGDYKLK</sequence>
<dbReference type="AlphaFoldDB" id="A0A7C0Y217"/>
<organism evidence="1">
    <name type="scientific">Desulfofervidus auxilii</name>
    <dbReference type="NCBI Taxonomy" id="1621989"/>
    <lineage>
        <taxon>Bacteria</taxon>
        <taxon>Pseudomonadati</taxon>
        <taxon>Thermodesulfobacteriota</taxon>
        <taxon>Candidatus Desulfofervidia</taxon>
        <taxon>Candidatus Desulfofervidales</taxon>
        <taxon>Candidatus Desulfofervidaceae</taxon>
        <taxon>Candidatus Desulfofervidus</taxon>
    </lineage>
</organism>
<accession>A0A7C0Y217</accession>
<reference evidence="1" key="1">
    <citation type="journal article" date="2020" name="mSystems">
        <title>Genome- and Community-Level Interaction Insights into Carbon Utilization and Element Cycling Functions of Hydrothermarchaeota in Hydrothermal Sediment.</title>
        <authorList>
            <person name="Zhou Z."/>
            <person name="Liu Y."/>
            <person name="Xu W."/>
            <person name="Pan J."/>
            <person name="Luo Z.H."/>
            <person name="Li M."/>
        </authorList>
    </citation>
    <scope>NUCLEOTIDE SEQUENCE [LARGE SCALE GENOMIC DNA]</scope>
    <source>
        <strain evidence="1">HyVt-233</strain>
    </source>
</reference>
<comment type="caution">
    <text evidence="1">The sequence shown here is derived from an EMBL/GenBank/DDBJ whole genome shotgun (WGS) entry which is preliminary data.</text>
</comment>
<protein>
    <submittedName>
        <fullName evidence="1">Uncharacterized protein</fullName>
    </submittedName>
</protein>
<dbReference type="Proteomes" id="UP000886289">
    <property type="component" value="Unassembled WGS sequence"/>
</dbReference>
<proteinExistence type="predicted"/>